<dbReference type="Pfam" id="PF01381">
    <property type="entry name" value="HTH_3"/>
    <property type="match status" value="1"/>
</dbReference>
<dbReference type="Gene3D" id="1.10.260.40">
    <property type="entry name" value="lambda repressor-like DNA-binding domains"/>
    <property type="match status" value="1"/>
</dbReference>
<evidence type="ECO:0000313" key="5">
    <source>
        <dbReference type="Proteomes" id="UP000051448"/>
    </source>
</evidence>
<gene>
    <name evidence="4" type="ORF">FC92_GL002177</name>
</gene>
<dbReference type="SUPFAM" id="SSF47413">
    <property type="entry name" value="lambda repressor-like DNA-binding domains"/>
    <property type="match status" value="1"/>
</dbReference>
<organism evidence="4 5">
    <name type="scientific">Liquorilactobacillus hordei DSM 19519</name>
    <dbReference type="NCBI Taxonomy" id="1423759"/>
    <lineage>
        <taxon>Bacteria</taxon>
        <taxon>Bacillati</taxon>
        <taxon>Bacillota</taxon>
        <taxon>Bacilli</taxon>
        <taxon>Lactobacillales</taxon>
        <taxon>Lactobacillaceae</taxon>
        <taxon>Liquorilactobacillus</taxon>
    </lineage>
</organism>
<feature type="domain" description="HTH cro/C1-type" evidence="3">
    <location>
        <begin position="7"/>
        <end position="61"/>
    </location>
</feature>
<evidence type="ECO:0000256" key="2">
    <source>
        <dbReference type="SAM" id="Phobius"/>
    </source>
</evidence>
<comment type="caution">
    <text evidence="4">The sequence shown here is derived from an EMBL/GenBank/DDBJ whole genome shotgun (WGS) entry which is preliminary data.</text>
</comment>
<protein>
    <submittedName>
        <fullName evidence="4">XRE family DNA-binding protein</fullName>
    </submittedName>
</protein>
<dbReference type="InterPro" id="IPR001387">
    <property type="entry name" value="Cro/C1-type_HTH"/>
</dbReference>
<keyword evidence="2" id="KW-1133">Transmembrane helix</keyword>
<dbReference type="PATRIC" id="fig|1423759.3.peg.2277"/>
<dbReference type="RefSeq" id="WP_004906477.1">
    <property type="nucleotide sequence ID" value="NZ_AZDX01000081.1"/>
</dbReference>
<evidence type="ECO:0000256" key="1">
    <source>
        <dbReference type="ARBA" id="ARBA00023125"/>
    </source>
</evidence>
<dbReference type="OrthoDB" id="9805856at2"/>
<feature type="transmembrane region" description="Helical" evidence="2">
    <location>
        <begin position="87"/>
        <end position="109"/>
    </location>
</feature>
<feature type="transmembrane region" description="Helical" evidence="2">
    <location>
        <begin position="115"/>
        <end position="135"/>
    </location>
</feature>
<dbReference type="SMART" id="SM00530">
    <property type="entry name" value="HTH_XRE"/>
    <property type="match status" value="1"/>
</dbReference>
<keyword evidence="2" id="KW-0812">Transmembrane</keyword>
<dbReference type="PANTHER" id="PTHR46558">
    <property type="entry name" value="TRACRIPTIONAL REGULATORY PROTEIN-RELATED-RELATED"/>
    <property type="match status" value="1"/>
</dbReference>
<dbReference type="Proteomes" id="UP000051448">
    <property type="component" value="Unassembled WGS sequence"/>
</dbReference>
<dbReference type="CDD" id="cd00093">
    <property type="entry name" value="HTH_XRE"/>
    <property type="match status" value="1"/>
</dbReference>
<accession>A0A0R1M2Q8</accession>
<feature type="transmembrane region" description="Helical" evidence="2">
    <location>
        <begin position="174"/>
        <end position="197"/>
    </location>
</feature>
<dbReference type="GO" id="GO:0003677">
    <property type="term" value="F:DNA binding"/>
    <property type="evidence" value="ECO:0007669"/>
    <property type="project" value="UniProtKB-KW"/>
</dbReference>
<keyword evidence="5" id="KW-1185">Reference proteome</keyword>
<dbReference type="EMBL" id="AZDX01000081">
    <property type="protein sequence ID" value="KRL02320.1"/>
    <property type="molecule type" value="Genomic_DNA"/>
</dbReference>
<dbReference type="AlphaFoldDB" id="A0A0R1M2Q8"/>
<dbReference type="InterPro" id="IPR010982">
    <property type="entry name" value="Lambda_DNA-bd_dom_sf"/>
</dbReference>
<evidence type="ECO:0000259" key="3">
    <source>
        <dbReference type="PROSITE" id="PS50943"/>
    </source>
</evidence>
<dbReference type="PROSITE" id="PS50943">
    <property type="entry name" value="HTH_CROC1"/>
    <property type="match status" value="1"/>
</dbReference>
<name>A0A0R1M2Q8_9LACO</name>
<sequence>MELSTILVEQRKKKDETQQKVADNLFITRQSLSNWENGKNFPDIPMLIELSNYYNFSLDIIKGDTELMNKVQKDYELINTKKANKKYSVLLIVLTVLIVLMAVVIIPLVTSNKSLTKFVTVFILMLSIILIHVAVKFGKVVYQNYEGMPNPPLWVPKAFGYGISVNPYNKVGKIITIALTVILDLFFIGTGIAILYFS</sequence>
<reference evidence="4 5" key="1">
    <citation type="journal article" date="2015" name="Genome Announc.">
        <title>Expanding the biotechnology potential of lactobacilli through comparative genomics of 213 strains and associated genera.</title>
        <authorList>
            <person name="Sun Z."/>
            <person name="Harris H.M."/>
            <person name="McCann A."/>
            <person name="Guo C."/>
            <person name="Argimon S."/>
            <person name="Zhang W."/>
            <person name="Yang X."/>
            <person name="Jeffery I.B."/>
            <person name="Cooney J.C."/>
            <person name="Kagawa T.F."/>
            <person name="Liu W."/>
            <person name="Song Y."/>
            <person name="Salvetti E."/>
            <person name="Wrobel A."/>
            <person name="Rasinkangas P."/>
            <person name="Parkhill J."/>
            <person name="Rea M.C."/>
            <person name="O'Sullivan O."/>
            <person name="Ritari J."/>
            <person name="Douillard F.P."/>
            <person name="Paul Ross R."/>
            <person name="Yang R."/>
            <person name="Briner A.E."/>
            <person name="Felis G.E."/>
            <person name="de Vos W.M."/>
            <person name="Barrangou R."/>
            <person name="Klaenhammer T.R."/>
            <person name="Caufield P.W."/>
            <person name="Cui Y."/>
            <person name="Zhang H."/>
            <person name="O'Toole P.W."/>
        </authorList>
    </citation>
    <scope>NUCLEOTIDE SEQUENCE [LARGE SCALE GENOMIC DNA]</scope>
    <source>
        <strain evidence="4 5">DSM 19519</strain>
    </source>
</reference>
<keyword evidence="1 4" id="KW-0238">DNA-binding</keyword>
<proteinExistence type="predicted"/>
<evidence type="ECO:0000313" key="4">
    <source>
        <dbReference type="EMBL" id="KRL02320.1"/>
    </source>
</evidence>
<keyword evidence="2" id="KW-0472">Membrane</keyword>
<dbReference type="PANTHER" id="PTHR46558:SF13">
    <property type="entry name" value="HTH-TYPE TRANSCRIPTIONAL REGULATOR IMMR"/>
    <property type="match status" value="1"/>
</dbReference>